<comment type="caution">
    <text evidence="2">The sequence shown here is derived from an EMBL/GenBank/DDBJ whole genome shotgun (WGS) entry which is preliminary data.</text>
</comment>
<organism evidence="2 3">
    <name type="scientific">Runella defluvii</name>
    <dbReference type="NCBI Taxonomy" id="370973"/>
    <lineage>
        <taxon>Bacteria</taxon>
        <taxon>Pseudomonadati</taxon>
        <taxon>Bacteroidota</taxon>
        <taxon>Cytophagia</taxon>
        <taxon>Cytophagales</taxon>
        <taxon>Spirosomataceae</taxon>
        <taxon>Runella</taxon>
    </lineage>
</organism>
<accession>A0A7W6ESE6</accession>
<evidence type="ECO:0000313" key="3">
    <source>
        <dbReference type="Proteomes" id="UP000541352"/>
    </source>
</evidence>
<evidence type="ECO:0000256" key="1">
    <source>
        <dbReference type="SAM" id="Phobius"/>
    </source>
</evidence>
<keyword evidence="1" id="KW-0472">Membrane</keyword>
<keyword evidence="3" id="KW-1185">Reference proteome</keyword>
<name>A0A7W6ESE6_9BACT</name>
<dbReference type="EMBL" id="JACIBY010000011">
    <property type="protein sequence ID" value="MBB3840452.1"/>
    <property type="molecule type" value="Genomic_DNA"/>
</dbReference>
<reference evidence="2 3" key="1">
    <citation type="submission" date="2020-08" db="EMBL/GenBank/DDBJ databases">
        <title>Genomic Encyclopedia of Type Strains, Phase IV (KMG-IV): sequencing the most valuable type-strain genomes for metagenomic binning, comparative biology and taxonomic classification.</title>
        <authorList>
            <person name="Goeker M."/>
        </authorList>
    </citation>
    <scope>NUCLEOTIDE SEQUENCE [LARGE SCALE GENOMIC DNA]</scope>
    <source>
        <strain evidence="2 3">DSM 17976</strain>
    </source>
</reference>
<protein>
    <submittedName>
        <fullName evidence="2">Uncharacterized protein</fullName>
    </submittedName>
</protein>
<evidence type="ECO:0000313" key="2">
    <source>
        <dbReference type="EMBL" id="MBB3840452.1"/>
    </source>
</evidence>
<dbReference type="AlphaFoldDB" id="A0A7W6ESE6"/>
<gene>
    <name evidence="2" type="ORF">FHS57_004472</name>
</gene>
<proteinExistence type="predicted"/>
<dbReference type="Proteomes" id="UP000541352">
    <property type="component" value="Unassembled WGS sequence"/>
</dbReference>
<keyword evidence="1" id="KW-0812">Transmembrane</keyword>
<feature type="transmembrane region" description="Helical" evidence="1">
    <location>
        <begin position="12"/>
        <end position="31"/>
    </location>
</feature>
<keyword evidence="1" id="KW-1133">Transmembrane helix</keyword>
<feature type="transmembrane region" description="Helical" evidence="1">
    <location>
        <begin position="43"/>
        <end position="61"/>
    </location>
</feature>
<sequence length="72" mass="7919">MKRKPLHQQLSSSLSMVIGLAYLGGGLYLVASSATFGVLPSGALRYLFGAMLIVYGGYRFYRGYSLYKSENE</sequence>